<dbReference type="RefSeq" id="WP_103128634.1">
    <property type="nucleotide sequence ID" value="NZ_BFAG01000003.1"/>
</dbReference>
<evidence type="ECO:0008006" key="6">
    <source>
        <dbReference type="Google" id="ProtNLM"/>
    </source>
</evidence>
<accession>A0A2I9DGG0</accession>
<dbReference type="InterPro" id="IPR036069">
    <property type="entry name" value="DUF34/NIF3_sf"/>
</dbReference>
<dbReference type="InterPro" id="IPR002678">
    <property type="entry name" value="DUF34/NIF3"/>
</dbReference>
<comment type="caution">
    <text evidence="4">The sequence shown here is derived from an EMBL/GenBank/DDBJ whole genome shotgun (WGS) entry which is preliminary data.</text>
</comment>
<dbReference type="GO" id="GO:0005737">
    <property type="term" value="C:cytoplasm"/>
    <property type="evidence" value="ECO:0007669"/>
    <property type="project" value="TreeGrafter"/>
</dbReference>
<protein>
    <recommendedName>
        <fullName evidence="6">Nif3-like dinuclear metal center hexameric protein</fullName>
    </recommendedName>
</protein>
<feature type="binding site" evidence="3">
    <location>
        <position position="199"/>
    </location>
    <ligand>
        <name>a divalent metal cation</name>
        <dbReference type="ChEBI" id="CHEBI:60240"/>
        <label>1</label>
    </ligand>
</feature>
<dbReference type="PANTHER" id="PTHR13799">
    <property type="entry name" value="NGG1 INTERACTING FACTOR 3"/>
    <property type="match status" value="1"/>
</dbReference>
<dbReference type="Gene3D" id="3.40.1390.30">
    <property type="entry name" value="NIF3 (NGG1p interacting factor 3)-like"/>
    <property type="match status" value="1"/>
</dbReference>
<keyword evidence="2 3" id="KW-0479">Metal-binding</keyword>
<dbReference type="AlphaFoldDB" id="A0A2I9DGG0"/>
<dbReference type="PANTHER" id="PTHR13799:SF14">
    <property type="entry name" value="GTP CYCLOHYDROLASE 1 TYPE 2 HOMOLOG"/>
    <property type="match status" value="1"/>
</dbReference>
<feature type="binding site" evidence="3">
    <location>
        <position position="195"/>
    </location>
    <ligand>
        <name>a divalent metal cation</name>
        <dbReference type="ChEBI" id="CHEBI:60240"/>
        <label>1</label>
    </ligand>
</feature>
<dbReference type="Pfam" id="PF01784">
    <property type="entry name" value="DUF34_NIF3"/>
    <property type="match status" value="1"/>
</dbReference>
<dbReference type="OrthoDB" id="66729at2"/>
<organism evidence="4 5">
    <name type="scientific">Deinococcus aerius</name>
    <dbReference type="NCBI Taxonomy" id="200253"/>
    <lineage>
        <taxon>Bacteria</taxon>
        <taxon>Thermotogati</taxon>
        <taxon>Deinococcota</taxon>
        <taxon>Deinococci</taxon>
        <taxon>Deinococcales</taxon>
        <taxon>Deinococcaceae</taxon>
        <taxon>Deinococcus</taxon>
    </lineage>
</organism>
<evidence type="ECO:0000256" key="2">
    <source>
        <dbReference type="ARBA" id="ARBA00022723"/>
    </source>
</evidence>
<evidence type="ECO:0000313" key="4">
    <source>
        <dbReference type="EMBL" id="GBF05208.1"/>
    </source>
</evidence>
<comment type="similarity">
    <text evidence="1">Belongs to the GTP cyclohydrolase I type 2/NIF3 family.</text>
</comment>
<dbReference type="EMBL" id="BFAG01000003">
    <property type="protein sequence ID" value="GBF05208.1"/>
    <property type="molecule type" value="Genomic_DNA"/>
</dbReference>
<keyword evidence="5" id="KW-1185">Reference proteome</keyword>
<evidence type="ECO:0000256" key="1">
    <source>
        <dbReference type="ARBA" id="ARBA00006964"/>
    </source>
</evidence>
<evidence type="ECO:0000256" key="3">
    <source>
        <dbReference type="PIRSR" id="PIRSR602678-1"/>
    </source>
</evidence>
<sequence length="230" mass="25119">MTPPTLTDLADWLRDTLGEAHPLFRPGPDEVRRLALALEPGDLPPTLEADALFLHRARRVGDAWPGLGVLGAHDGFDLHLTTGPNWRLARALGWTDVREVVREGKLAGITATPPQWTWREVRAAILAELGGEDDSWPPAPDAPLPLRLALMNAMNPGLIRQVADMGARLYLTGQMRPSAAGAARELGMGVIALGHRRTELWGLRQLARELRAAFPELETRVYPAEPVTPG</sequence>
<evidence type="ECO:0000313" key="5">
    <source>
        <dbReference type="Proteomes" id="UP000236569"/>
    </source>
</evidence>
<feature type="binding site" evidence="3">
    <location>
        <position position="77"/>
    </location>
    <ligand>
        <name>a divalent metal cation</name>
        <dbReference type="ChEBI" id="CHEBI:60240"/>
        <label>1</label>
    </ligand>
</feature>
<dbReference type="GO" id="GO:0046872">
    <property type="term" value="F:metal ion binding"/>
    <property type="evidence" value="ECO:0007669"/>
    <property type="project" value="UniProtKB-KW"/>
</dbReference>
<name>A0A2I9DGG0_9DEIO</name>
<gene>
    <name evidence="4" type="ORF">DAERI_030374</name>
</gene>
<dbReference type="Proteomes" id="UP000236569">
    <property type="component" value="Unassembled WGS sequence"/>
</dbReference>
<reference evidence="5" key="1">
    <citation type="submission" date="2018-01" db="EMBL/GenBank/DDBJ databases">
        <title>Draft Genome Sequence of the Radioresistant Bacterium Deinococcus aerius TR0125, Isolated from the Higher Atmosphere above Japan.</title>
        <authorList>
            <person name="Satoh K."/>
            <person name="Arai H."/>
            <person name="Sanzen T."/>
            <person name="Kawaguchi Y."/>
            <person name="Hayashi H."/>
            <person name="Yokobori S."/>
            <person name="Yamagishi A."/>
            <person name="Oono Y."/>
            <person name="Narumi I."/>
        </authorList>
    </citation>
    <scope>NUCLEOTIDE SEQUENCE [LARGE SCALE GENOMIC DNA]</scope>
    <source>
        <strain evidence="5">TR0125</strain>
    </source>
</reference>
<dbReference type="SUPFAM" id="SSF102705">
    <property type="entry name" value="NIF3 (NGG1p interacting factor 3)-like"/>
    <property type="match status" value="1"/>
</dbReference>
<proteinExistence type="inferred from homology"/>